<dbReference type="EMBL" id="CAIIXF020000007">
    <property type="protein sequence ID" value="CAH1788930.1"/>
    <property type="molecule type" value="Genomic_DNA"/>
</dbReference>
<gene>
    <name evidence="2" type="ORF">OFUS_LOCUS14376</name>
</gene>
<sequence>MTSITLMVLVYGEDSNLNIATTRTSELPCQSLKLTNIKNRQQRWREGVFVLQAMEWNFKPVYKHLIEAEFLYFHCGHWLVGSTIGELEAGLKVKITTTTPSAITGQWMSLNSGLWLPENELSLSCSSVCDGLWVSWISRDASNAHLIGAYRIAGSDDNGVPIYRKANSDSDSVVTLRMINGKKWQLSSASSILESPFMTNETNPAKIVHKWQVTGGGEIKIECYFGPIPCERFLLTGLPRHQRGLGGIYFLNGTLSNGRPVYVHESRNMSLFHVVLTEKIRYWYVTLWNKPDDVYMKVLDVAMVPGEINATWEVYSGESEQFEYADTVSVNCYTVDEINHCERFFINGVTSYQRNRQGIFSLSVQTWMNRPVYIHESGREFLYYSVDLGAWIVGPNVGSVVGGIFVSDAALSPRDIDSDAQWRIVSGGRLVTFSLKGVCLTVDKINHCERFYINGITSIQLYRRGVFTLSAQTMMNRPVYTHESGTGYLFYSTYWGAWIVGPDITSRAAGIIVNDAALTPRDININTQWRILSGDQFVPMSLITGVCLTANSCRELQVTGFNGVRSLANGRYVIRGGLLNHRASYQHTSNNYYIYYYIRYQIWIIGPQLNSDRAIATSGNVVVDAEKTTAWTISLNGQWVVEPNIRLRCSLYPTRSLPSSSPPTTIVMKPRTIFPTTRPEATSSRPTKATTTCASTTTSRPSRPTTPIAVGLATTEPDTTEGSTTKTDTTGGLVTTELDTTEGLATIEPDTTEGSTTKTDTTGGLVTTELDTTEGLATTEPDTTEGSTTKPDTTGGLETTEL</sequence>
<keyword evidence="3" id="KW-1185">Reference proteome</keyword>
<feature type="compositionally biased region" description="Low complexity" evidence="1">
    <location>
        <begin position="752"/>
        <end position="789"/>
    </location>
</feature>
<organism evidence="2 3">
    <name type="scientific">Owenia fusiformis</name>
    <name type="common">Polychaete worm</name>
    <dbReference type="NCBI Taxonomy" id="6347"/>
    <lineage>
        <taxon>Eukaryota</taxon>
        <taxon>Metazoa</taxon>
        <taxon>Spiralia</taxon>
        <taxon>Lophotrochozoa</taxon>
        <taxon>Annelida</taxon>
        <taxon>Polychaeta</taxon>
        <taxon>Sedentaria</taxon>
        <taxon>Canalipalpata</taxon>
        <taxon>Sabellida</taxon>
        <taxon>Oweniida</taxon>
        <taxon>Oweniidae</taxon>
        <taxon>Owenia</taxon>
    </lineage>
</organism>
<accession>A0A8J1Y3W1</accession>
<feature type="region of interest" description="Disordered" evidence="1">
    <location>
        <begin position="676"/>
        <end position="802"/>
    </location>
</feature>
<comment type="caution">
    <text evidence="2">The sequence shown here is derived from an EMBL/GenBank/DDBJ whole genome shotgun (WGS) entry which is preliminary data.</text>
</comment>
<proteinExistence type="predicted"/>
<evidence type="ECO:0000313" key="2">
    <source>
        <dbReference type="EMBL" id="CAH1788930.1"/>
    </source>
</evidence>
<protein>
    <submittedName>
        <fullName evidence="2">Uncharacterized protein</fullName>
    </submittedName>
</protein>
<evidence type="ECO:0000313" key="3">
    <source>
        <dbReference type="Proteomes" id="UP000749559"/>
    </source>
</evidence>
<reference evidence="2" key="1">
    <citation type="submission" date="2022-03" db="EMBL/GenBank/DDBJ databases">
        <authorList>
            <person name="Martin C."/>
        </authorList>
    </citation>
    <scope>NUCLEOTIDE SEQUENCE</scope>
</reference>
<dbReference type="Proteomes" id="UP000749559">
    <property type="component" value="Unassembled WGS sequence"/>
</dbReference>
<feature type="compositionally biased region" description="Low complexity" evidence="1">
    <location>
        <begin position="685"/>
        <end position="744"/>
    </location>
</feature>
<evidence type="ECO:0000256" key="1">
    <source>
        <dbReference type="SAM" id="MobiDB-lite"/>
    </source>
</evidence>
<feature type="non-terminal residue" evidence="2">
    <location>
        <position position="1"/>
    </location>
</feature>
<name>A0A8J1Y3W1_OWEFU</name>
<dbReference type="AlphaFoldDB" id="A0A8J1Y3W1"/>